<dbReference type="CDD" id="cd00200">
    <property type="entry name" value="WD40"/>
    <property type="match status" value="1"/>
</dbReference>
<dbReference type="PROSITE" id="PS50294">
    <property type="entry name" value="WD_REPEATS_REGION"/>
    <property type="match status" value="4"/>
</dbReference>
<dbReference type="Pfam" id="PF25171">
    <property type="entry name" value="Beta-prop_WDR36-Utp21_1st"/>
    <property type="match status" value="1"/>
</dbReference>
<keyword evidence="2 6" id="KW-0853">WD repeat</keyword>
<evidence type="ECO:0000259" key="10">
    <source>
        <dbReference type="Pfam" id="PF25171"/>
    </source>
</evidence>
<evidence type="ECO:0000256" key="5">
    <source>
        <dbReference type="ARBA" id="ARBA00023054"/>
    </source>
</evidence>
<keyword evidence="12" id="KW-1185">Reference proteome</keyword>
<keyword evidence="3" id="KW-0677">Repeat</keyword>
<gene>
    <name evidence="11" type="ORF">MFLAVUS_010545</name>
</gene>
<comment type="caution">
    <text evidence="11">The sequence shown here is derived from an EMBL/GenBank/DDBJ whole genome shotgun (WGS) entry which is preliminary data.</text>
</comment>
<feature type="region of interest" description="Disordered" evidence="8">
    <location>
        <begin position="228"/>
        <end position="255"/>
    </location>
</feature>
<dbReference type="Pfam" id="PF08232">
    <property type="entry name" value="Striatin"/>
    <property type="match status" value="1"/>
</dbReference>
<feature type="repeat" description="WD" evidence="6">
    <location>
        <begin position="523"/>
        <end position="564"/>
    </location>
</feature>
<comment type="similarity">
    <text evidence="1">Belongs to the WD repeat striatin family.</text>
</comment>
<keyword evidence="5 7" id="KW-0175">Coiled coil</keyword>
<evidence type="ECO:0000256" key="2">
    <source>
        <dbReference type="ARBA" id="ARBA00022574"/>
    </source>
</evidence>
<dbReference type="Gene3D" id="1.20.5.300">
    <property type="match status" value="1"/>
</dbReference>
<organism evidence="11 12">
    <name type="scientific">Mucor flavus</name>
    <dbReference type="NCBI Taxonomy" id="439312"/>
    <lineage>
        <taxon>Eukaryota</taxon>
        <taxon>Fungi</taxon>
        <taxon>Fungi incertae sedis</taxon>
        <taxon>Mucoromycota</taxon>
        <taxon>Mucoromycotina</taxon>
        <taxon>Mucoromycetes</taxon>
        <taxon>Mucorales</taxon>
        <taxon>Mucorineae</taxon>
        <taxon>Mucoraceae</taxon>
        <taxon>Mucor</taxon>
    </lineage>
</organism>
<dbReference type="InterPro" id="IPR015943">
    <property type="entry name" value="WD40/YVTN_repeat-like_dom_sf"/>
</dbReference>
<dbReference type="InterPro" id="IPR036322">
    <property type="entry name" value="WD40_repeat_dom_sf"/>
</dbReference>
<dbReference type="Proteomes" id="UP001473302">
    <property type="component" value="Unassembled WGS sequence"/>
</dbReference>
<feature type="coiled-coil region" evidence="7">
    <location>
        <begin position="28"/>
        <end position="55"/>
    </location>
</feature>
<dbReference type="InterPro" id="IPR013258">
    <property type="entry name" value="Striatin_N"/>
</dbReference>
<name>A0ABP9ZD13_9FUNG</name>
<dbReference type="InterPro" id="IPR051488">
    <property type="entry name" value="WD_repeat_striatin"/>
</dbReference>
<dbReference type="PANTHER" id="PTHR15653">
    <property type="entry name" value="STRIATIN"/>
    <property type="match status" value="1"/>
</dbReference>
<dbReference type="PROSITE" id="PS00678">
    <property type="entry name" value="WD_REPEATS_1"/>
    <property type="match status" value="3"/>
</dbReference>
<feature type="domain" description="Striatin N-terminal" evidence="9">
    <location>
        <begin position="9"/>
        <end position="80"/>
    </location>
</feature>
<dbReference type="SUPFAM" id="SSF50978">
    <property type="entry name" value="WD40 repeat-like"/>
    <property type="match status" value="1"/>
</dbReference>
<dbReference type="PRINTS" id="PR00320">
    <property type="entry name" value="GPROTEINBRPT"/>
</dbReference>
<protein>
    <recommendedName>
        <fullName evidence="13">Striatin N-terminal domain-containing protein</fullName>
    </recommendedName>
</protein>
<evidence type="ECO:0000256" key="8">
    <source>
        <dbReference type="SAM" id="MobiDB-lite"/>
    </source>
</evidence>
<sequence length="604" mass="67090">MSEPTMEYNLPGVLHFLQAEWRKFEREKNEWAIERAELQARIALLEGERRGVENIKLTMMKRVKMLEYALRQERHDTNAITTPEITKHVDHTMKEKSRQVLKSCLQEINYLTSFPNKLPLTNALATRNMNNNNAVRKAPPVPAASNTSSPVLVNRKLKSKSSPKRNSDTQKDAQVLVNVDEVAMINNIKEETDNYNPSENNQALSMQIQEKFHLSEEKVLKLLKHAGKGTPKQDDNTMASGFDPNQIGEIDGQDQVQPKIWKPRITIKGHLDSVRTVCFHPNEMIAASGSDDGTVKVWNLQRTTGKDGSAIKKGSLEEADPSITFRGHTNVVTAVAISAKQNRIYSASLDSTIRVWSLPSNDSGPFSPVDPSLNVTTYIGHTDAIWDFRLSKDNLLASASADGTVKIWDTESTGNLLKSSLTFDGISSESRKDRAAPTSVDFCPTETNKIIVAFANAKIRMFDVETGQVLMTFKGSDDTFDSTFATQINRIVSHPTMPIIVSGHEDRHIKFYDLNTGECIQTMAGHLDAVTSLDINAAGTTMVSGGHDSSIRLWDLTTKTCIQEFSAHRRKGDEGVLSAKFHPSFPWMVSGGADGIVKIYNHGH</sequence>
<dbReference type="SMART" id="SM00320">
    <property type="entry name" value="WD40"/>
    <property type="match status" value="7"/>
</dbReference>
<evidence type="ECO:0000256" key="7">
    <source>
        <dbReference type="SAM" id="Coils"/>
    </source>
</evidence>
<evidence type="ECO:0000313" key="12">
    <source>
        <dbReference type="Proteomes" id="UP001473302"/>
    </source>
</evidence>
<keyword evidence="4" id="KW-0112">Calmodulin-binding</keyword>
<evidence type="ECO:0008006" key="13">
    <source>
        <dbReference type="Google" id="ProtNLM"/>
    </source>
</evidence>
<dbReference type="InterPro" id="IPR019775">
    <property type="entry name" value="WD40_repeat_CS"/>
</dbReference>
<dbReference type="Pfam" id="PF00400">
    <property type="entry name" value="WD40"/>
    <property type="match status" value="2"/>
</dbReference>
<feature type="repeat" description="WD" evidence="6">
    <location>
        <begin position="378"/>
        <end position="418"/>
    </location>
</feature>
<dbReference type="InterPro" id="IPR059157">
    <property type="entry name" value="WDR36-Utp21_N"/>
</dbReference>
<feature type="domain" description="WDR36/Utp21 N-terminal" evidence="10">
    <location>
        <begin position="377"/>
        <end position="600"/>
    </location>
</feature>
<evidence type="ECO:0000259" key="9">
    <source>
        <dbReference type="Pfam" id="PF08232"/>
    </source>
</evidence>
<evidence type="ECO:0000256" key="3">
    <source>
        <dbReference type="ARBA" id="ARBA00022737"/>
    </source>
</evidence>
<feature type="repeat" description="WD" evidence="6">
    <location>
        <begin position="325"/>
        <end position="358"/>
    </location>
</feature>
<dbReference type="EMBL" id="BAABUK010000037">
    <property type="protein sequence ID" value="GAA5817010.1"/>
    <property type="molecule type" value="Genomic_DNA"/>
</dbReference>
<feature type="repeat" description="WD" evidence="6">
    <location>
        <begin position="267"/>
        <end position="301"/>
    </location>
</feature>
<dbReference type="InterPro" id="IPR020472">
    <property type="entry name" value="WD40_PAC1"/>
</dbReference>
<evidence type="ECO:0000256" key="1">
    <source>
        <dbReference type="ARBA" id="ARBA00009616"/>
    </source>
</evidence>
<dbReference type="Gene3D" id="2.130.10.10">
    <property type="entry name" value="YVTN repeat-like/Quinoprotein amine dehydrogenase"/>
    <property type="match status" value="2"/>
</dbReference>
<evidence type="ECO:0000256" key="4">
    <source>
        <dbReference type="ARBA" id="ARBA00022860"/>
    </source>
</evidence>
<dbReference type="InterPro" id="IPR001680">
    <property type="entry name" value="WD40_rpt"/>
</dbReference>
<proteinExistence type="inferred from homology"/>
<evidence type="ECO:0000313" key="11">
    <source>
        <dbReference type="EMBL" id="GAA5817010.1"/>
    </source>
</evidence>
<dbReference type="PANTHER" id="PTHR15653:SF0">
    <property type="entry name" value="CONNECTOR OF KINASE TO AP-1, ISOFORM E"/>
    <property type="match status" value="1"/>
</dbReference>
<dbReference type="PROSITE" id="PS50082">
    <property type="entry name" value="WD_REPEATS_2"/>
    <property type="match status" value="4"/>
</dbReference>
<reference evidence="11 12" key="1">
    <citation type="submission" date="2024-04" db="EMBL/GenBank/DDBJ databases">
        <title>genome sequences of Mucor flavus KT1a and Helicostylum pulchrum KT1b strains isolated from the surface of a dry-aged beef.</title>
        <authorList>
            <person name="Toyotome T."/>
            <person name="Hosono M."/>
            <person name="Torimaru M."/>
            <person name="Fukuda K."/>
            <person name="Mikami N."/>
        </authorList>
    </citation>
    <scope>NUCLEOTIDE SEQUENCE [LARGE SCALE GENOMIC DNA]</scope>
    <source>
        <strain evidence="11 12">KT1a</strain>
    </source>
</reference>
<feature type="region of interest" description="Disordered" evidence="8">
    <location>
        <begin position="132"/>
        <end position="172"/>
    </location>
</feature>
<evidence type="ECO:0000256" key="6">
    <source>
        <dbReference type="PROSITE-ProRule" id="PRU00221"/>
    </source>
</evidence>
<accession>A0ABP9ZD13</accession>